<protein>
    <recommendedName>
        <fullName evidence="4">Secreted protein</fullName>
    </recommendedName>
</protein>
<evidence type="ECO:0008006" key="4">
    <source>
        <dbReference type="Google" id="ProtNLM"/>
    </source>
</evidence>
<evidence type="ECO:0000256" key="1">
    <source>
        <dbReference type="SAM" id="SignalP"/>
    </source>
</evidence>
<dbReference type="EMBL" id="VIGI01000008">
    <property type="protein sequence ID" value="KAB8296972.1"/>
    <property type="molecule type" value="Genomic_DNA"/>
</dbReference>
<name>A0A5N6K3L7_MONLA</name>
<keyword evidence="3" id="KW-1185">Reference proteome</keyword>
<reference evidence="2 3" key="1">
    <citation type="submission" date="2019-06" db="EMBL/GenBank/DDBJ databases">
        <title>Genome Sequence of the Brown Rot Fungal Pathogen Monilinia laxa.</title>
        <authorList>
            <person name="De Miccolis Angelini R.M."/>
            <person name="Landi L."/>
            <person name="Abate D."/>
            <person name="Pollastro S."/>
            <person name="Romanazzi G."/>
            <person name="Faretra F."/>
        </authorList>
    </citation>
    <scope>NUCLEOTIDE SEQUENCE [LARGE SCALE GENOMIC DNA]</scope>
    <source>
        <strain evidence="2 3">Mlax316</strain>
    </source>
</reference>
<dbReference type="Proteomes" id="UP000326757">
    <property type="component" value="Unassembled WGS sequence"/>
</dbReference>
<evidence type="ECO:0000313" key="2">
    <source>
        <dbReference type="EMBL" id="KAB8296972.1"/>
    </source>
</evidence>
<proteinExistence type="predicted"/>
<keyword evidence="1" id="KW-0732">Signal</keyword>
<evidence type="ECO:0000313" key="3">
    <source>
        <dbReference type="Proteomes" id="UP000326757"/>
    </source>
</evidence>
<dbReference type="AlphaFoldDB" id="A0A5N6K3L7"/>
<feature type="chain" id="PRO_5024805452" description="Secreted protein" evidence="1">
    <location>
        <begin position="21"/>
        <end position="96"/>
    </location>
</feature>
<accession>A0A5N6K3L7</accession>
<sequence>MYALILFEILLLVLYHGCYSRYPCYCYYYLLFTKQIEQNIAVKSVLPGGMMISIRIDFAVPLFRSSYRPDQLPHAASAFTDIHISRPHQSHLLALF</sequence>
<feature type="signal peptide" evidence="1">
    <location>
        <begin position="1"/>
        <end position="20"/>
    </location>
</feature>
<organism evidence="2 3">
    <name type="scientific">Monilinia laxa</name>
    <name type="common">Brown rot fungus</name>
    <name type="synonym">Sclerotinia laxa</name>
    <dbReference type="NCBI Taxonomy" id="61186"/>
    <lineage>
        <taxon>Eukaryota</taxon>
        <taxon>Fungi</taxon>
        <taxon>Dikarya</taxon>
        <taxon>Ascomycota</taxon>
        <taxon>Pezizomycotina</taxon>
        <taxon>Leotiomycetes</taxon>
        <taxon>Helotiales</taxon>
        <taxon>Sclerotiniaceae</taxon>
        <taxon>Monilinia</taxon>
    </lineage>
</organism>
<comment type="caution">
    <text evidence="2">The sequence shown here is derived from an EMBL/GenBank/DDBJ whole genome shotgun (WGS) entry which is preliminary data.</text>
</comment>
<gene>
    <name evidence="2" type="ORF">EYC80_002376</name>
</gene>